<name>A0A090QWM3_9GAMM</name>
<gene>
    <name evidence="1" type="ORF">JCM19237_2765</name>
</gene>
<sequence length="42" mass="4837">MNDKGEMKAKWAEINLKAFIVMVHVLRGKLHDSLLNEGEKKN</sequence>
<reference evidence="1 2" key="1">
    <citation type="journal article" date="2014" name="Genome Announc.">
        <title>Draft Genome Sequences of Two Vibrionaceae Species, Vibrio ponticus C121 and Photobacterium aphoticum C119, Isolated as Coral Reef Microbiota.</title>
        <authorList>
            <person name="Al-saari N."/>
            <person name="Meirelles P.M."/>
            <person name="Mino S."/>
            <person name="Suda W."/>
            <person name="Oshima K."/>
            <person name="Hattori M."/>
            <person name="Ohkuma M."/>
            <person name="Thompson F.L."/>
            <person name="Gomez-Gil B."/>
            <person name="Sawabe T."/>
            <person name="Sawabe T."/>
        </authorList>
    </citation>
    <scope>NUCLEOTIDE SEQUENCE [LARGE SCALE GENOMIC DNA]</scope>
    <source>
        <strain evidence="1 2">JCM 19237</strain>
    </source>
</reference>
<comment type="caution">
    <text evidence="1">The sequence shown here is derived from an EMBL/GenBank/DDBJ whole genome shotgun (WGS) entry which is preliminary data.</text>
</comment>
<evidence type="ECO:0000313" key="1">
    <source>
        <dbReference type="EMBL" id="GAL06668.1"/>
    </source>
</evidence>
<accession>A0A090QWM3</accession>
<proteinExistence type="predicted"/>
<dbReference type="AlphaFoldDB" id="A0A090QWM3"/>
<protein>
    <submittedName>
        <fullName evidence="1">Uncharacterized protein</fullName>
    </submittedName>
</protein>
<evidence type="ECO:0000313" key="2">
    <source>
        <dbReference type="Proteomes" id="UP000029227"/>
    </source>
</evidence>
<dbReference type="EMBL" id="BBMN01000012">
    <property type="protein sequence ID" value="GAL06668.1"/>
    <property type="molecule type" value="Genomic_DNA"/>
</dbReference>
<organism evidence="1 2">
    <name type="scientific">Photobacterium aphoticum</name>
    <dbReference type="NCBI Taxonomy" id="754436"/>
    <lineage>
        <taxon>Bacteria</taxon>
        <taxon>Pseudomonadati</taxon>
        <taxon>Pseudomonadota</taxon>
        <taxon>Gammaproteobacteria</taxon>
        <taxon>Vibrionales</taxon>
        <taxon>Vibrionaceae</taxon>
        <taxon>Photobacterium</taxon>
    </lineage>
</organism>
<dbReference type="Proteomes" id="UP000029227">
    <property type="component" value="Unassembled WGS sequence"/>
</dbReference>